<reference evidence="1 2" key="1">
    <citation type="submission" date="2023-06" db="EMBL/GenBank/DDBJ databases">
        <title>Roseiconus lacunae JC819 isolated from Gulf of Mannar region, Tamil Nadu.</title>
        <authorList>
            <person name="Pk S."/>
            <person name="Ch S."/>
            <person name="Ch V.R."/>
        </authorList>
    </citation>
    <scope>NUCLEOTIDE SEQUENCE [LARGE SCALE GENOMIC DNA]</scope>
    <source>
        <strain evidence="1 2">JC819</strain>
    </source>
</reference>
<dbReference type="RefSeq" id="WP_230776283.1">
    <property type="nucleotide sequence ID" value="NZ_JAJMQV010000084.1"/>
</dbReference>
<organism evidence="1 2">
    <name type="scientific">Roseiconus lacunae</name>
    <dbReference type="NCBI Taxonomy" id="2605694"/>
    <lineage>
        <taxon>Bacteria</taxon>
        <taxon>Pseudomonadati</taxon>
        <taxon>Planctomycetota</taxon>
        <taxon>Planctomycetia</taxon>
        <taxon>Pirellulales</taxon>
        <taxon>Pirellulaceae</taxon>
        <taxon>Roseiconus</taxon>
    </lineage>
</organism>
<evidence type="ECO:0000313" key="1">
    <source>
        <dbReference type="EMBL" id="MDM4017034.1"/>
    </source>
</evidence>
<comment type="caution">
    <text evidence="1">The sequence shown here is derived from an EMBL/GenBank/DDBJ whole genome shotgun (WGS) entry which is preliminary data.</text>
</comment>
<accession>A0ABT7PKL5</accession>
<proteinExistence type="predicted"/>
<protein>
    <recommendedName>
        <fullName evidence="3">Glycosyltransferase</fullName>
    </recommendedName>
</protein>
<name>A0ABT7PKL5_9BACT</name>
<sequence>MKKVLIVYESLATPTTMVRGLQFEPCFADDAELTATFIGRSSERMNSIMQRWPWRPSLRRPAIWAENKVMRQREDQIVELAKSHDVVMLVTVPSWSLHQRLVDLPQTKVVTDLIDAVWLPAFQSAGWQHIHDMLATSDLVICENEFTAKYCRDHQASIEIVPDSPQLEVFDQARNHVQPNEPRTTIGWIGGKYTADALYRIFEPLESLFSTRTDLDLLLVGADPDRLPRFESFTPKVVSHYDQAAMVDLALSIDIGIFPMFNVDESLYRGALKSRVYMAAETAVIAQRLGDNETLIEHDVNGKLAGSDIEWLDSLEQLVEQADLRNQLAAAGLATVRSRYSREACYARLRNALLSV</sequence>
<dbReference type="Proteomes" id="UP001239462">
    <property type="component" value="Unassembled WGS sequence"/>
</dbReference>
<keyword evidence="2" id="KW-1185">Reference proteome</keyword>
<dbReference type="SUPFAM" id="SSF53756">
    <property type="entry name" value="UDP-Glycosyltransferase/glycogen phosphorylase"/>
    <property type="match status" value="1"/>
</dbReference>
<dbReference type="EMBL" id="JASZZN010000011">
    <property type="protein sequence ID" value="MDM4017034.1"/>
    <property type="molecule type" value="Genomic_DNA"/>
</dbReference>
<evidence type="ECO:0008006" key="3">
    <source>
        <dbReference type="Google" id="ProtNLM"/>
    </source>
</evidence>
<evidence type="ECO:0000313" key="2">
    <source>
        <dbReference type="Proteomes" id="UP001239462"/>
    </source>
</evidence>
<dbReference type="Gene3D" id="3.40.50.2000">
    <property type="entry name" value="Glycogen Phosphorylase B"/>
    <property type="match status" value="1"/>
</dbReference>
<gene>
    <name evidence="1" type="ORF">QTN89_16415</name>
</gene>